<organism evidence="2 3">
    <name type="scientific">Corynebacterium striatum</name>
    <dbReference type="NCBI Taxonomy" id="43770"/>
    <lineage>
        <taxon>Bacteria</taxon>
        <taxon>Bacillati</taxon>
        <taxon>Actinomycetota</taxon>
        <taxon>Actinomycetes</taxon>
        <taxon>Mycobacteriales</taxon>
        <taxon>Corynebacteriaceae</taxon>
        <taxon>Corynebacterium</taxon>
    </lineage>
</organism>
<dbReference type="RefSeq" id="WP_086890297.1">
    <property type="nucleotide sequence ID" value="NZ_CP021252.1"/>
</dbReference>
<proteinExistence type="predicted"/>
<feature type="region of interest" description="Disordered" evidence="1">
    <location>
        <begin position="95"/>
        <end position="130"/>
    </location>
</feature>
<feature type="compositionally biased region" description="Basic and acidic residues" evidence="1">
    <location>
        <begin position="95"/>
        <end position="104"/>
    </location>
</feature>
<sequence length="130" mass="15184">MCHLDLAILVQKLDEWTDLEENVARILDRLDYWLGTEYTQWTTDPEDPEIKRARAERKRAGYKAPPHPIVFPVAKRPERIHMELLLDAHQEFISFHPEKEKPRDTPMSSGADKSQRKKGTIRQLLAARGE</sequence>
<dbReference type="EMBL" id="CP021252">
    <property type="protein sequence ID" value="ART20063.1"/>
    <property type="molecule type" value="Genomic_DNA"/>
</dbReference>
<gene>
    <name evidence="2" type="ORF">CBE89_00010</name>
</gene>
<accession>A0A2Z2IWJ1</accession>
<reference evidence="2 3" key="1">
    <citation type="submission" date="2017-05" db="EMBL/GenBank/DDBJ databases">
        <title>Complete genome sequence of Corynebacterium striatum KC-Na-1 isolated from Neophocaena asiaeorientalis in Korea.</title>
        <authorList>
            <person name="Kim J.H."/>
            <person name="Lee K."/>
        </authorList>
    </citation>
    <scope>NUCLEOTIDE SEQUENCE [LARGE SCALE GENOMIC DNA]</scope>
    <source>
        <strain evidence="2 3">KC-Na-01</strain>
    </source>
</reference>
<dbReference type="AlphaFoldDB" id="A0A2Z2IWJ1"/>
<evidence type="ECO:0000313" key="3">
    <source>
        <dbReference type="Proteomes" id="UP000250197"/>
    </source>
</evidence>
<evidence type="ECO:0000256" key="1">
    <source>
        <dbReference type="SAM" id="MobiDB-lite"/>
    </source>
</evidence>
<evidence type="ECO:0000313" key="2">
    <source>
        <dbReference type="EMBL" id="ART20063.1"/>
    </source>
</evidence>
<name>A0A2Z2IWJ1_CORST</name>
<dbReference type="Proteomes" id="UP000250197">
    <property type="component" value="Chromosome"/>
</dbReference>
<protein>
    <submittedName>
        <fullName evidence="2">Uncharacterized protein</fullName>
    </submittedName>
</protein>
<dbReference type="KEGG" id="cstr:CBE89_00010"/>